<dbReference type="Proteomes" id="UP001632038">
    <property type="component" value="Unassembled WGS sequence"/>
</dbReference>
<evidence type="ECO:0000256" key="1">
    <source>
        <dbReference type="SAM" id="Coils"/>
    </source>
</evidence>
<dbReference type="PANTHER" id="PTHR37718:SF2">
    <property type="entry name" value="OS03G0205150 PROTEIN"/>
    <property type="match status" value="1"/>
</dbReference>
<name>A0ABD3DVX4_9LAMI</name>
<comment type="caution">
    <text evidence="2">The sequence shown here is derived from an EMBL/GenBank/DDBJ whole genome shotgun (WGS) entry which is preliminary data.</text>
</comment>
<dbReference type="EMBL" id="JAVIJP010000013">
    <property type="protein sequence ID" value="KAL3646418.1"/>
    <property type="molecule type" value="Genomic_DNA"/>
</dbReference>
<dbReference type="AlphaFoldDB" id="A0ABD3DVX4"/>
<feature type="coiled-coil region" evidence="1">
    <location>
        <begin position="10"/>
        <end position="44"/>
    </location>
</feature>
<keyword evidence="1" id="KW-0175">Coiled coil</keyword>
<proteinExistence type="predicted"/>
<evidence type="ECO:0000313" key="2">
    <source>
        <dbReference type="EMBL" id="KAL3646418.1"/>
    </source>
</evidence>
<dbReference type="PANTHER" id="PTHR37718">
    <property type="entry name" value="BNAC03G61340D PROTEIN"/>
    <property type="match status" value="1"/>
</dbReference>
<keyword evidence="3" id="KW-1185">Reference proteome</keyword>
<sequence>MDPKHVGDVLRHLEKQMELQSEAYNSISRELHELQVEEEMLMRKYYEFMAAQDLTDKKKDSADVTDDGETS</sequence>
<protein>
    <submittedName>
        <fullName evidence="2">Uncharacterized protein</fullName>
    </submittedName>
</protein>
<gene>
    <name evidence="2" type="ORF">CASFOL_011598</name>
</gene>
<evidence type="ECO:0000313" key="3">
    <source>
        <dbReference type="Proteomes" id="UP001632038"/>
    </source>
</evidence>
<accession>A0ABD3DVX4</accession>
<reference evidence="3" key="1">
    <citation type="journal article" date="2024" name="IScience">
        <title>Strigolactones Initiate the Formation of Haustorium-like Structures in Castilleja.</title>
        <authorList>
            <person name="Buerger M."/>
            <person name="Peterson D."/>
            <person name="Chory J."/>
        </authorList>
    </citation>
    <scope>NUCLEOTIDE SEQUENCE [LARGE SCALE GENOMIC DNA]</scope>
</reference>
<organism evidence="2 3">
    <name type="scientific">Castilleja foliolosa</name>
    <dbReference type="NCBI Taxonomy" id="1961234"/>
    <lineage>
        <taxon>Eukaryota</taxon>
        <taxon>Viridiplantae</taxon>
        <taxon>Streptophyta</taxon>
        <taxon>Embryophyta</taxon>
        <taxon>Tracheophyta</taxon>
        <taxon>Spermatophyta</taxon>
        <taxon>Magnoliopsida</taxon>
        <taxon>eudicotyledons</taxon>
        <taxon>Gunneridae</taxon>
        <taxon>Pentapetalae</taxon>
        <taxon>asterids</taxon>
        <taxon>lamiids</taxon>
        <taxon>Lamiales</taxon>
        <taxon>Orobanchaceae</taxon>
        <taxon>Pedicularideae</taxon>
        <taxon>Castillejinae</taxon>
        <taxon>Castilleja</taxon>
    </lineage>
</organism>